<comment type="caution">
    <text evidence="2">The sequence shown here is derived from an EMBL/GenBank/DDBJ whole genome shotgun (WGS) entry which is preliminary data.</text>
</comment>
<keyword evidence="1" id="KW-0812">Transmembrane</keyword>
<protein>
    <submittedName>
        <fullName evidence="2">Uncharacterized protein</fullName>
    </submittedName>
</protein>
<reference evidence="2" key="1">
    <citation type="submission" date="2020-09" db="EMBL/GenBank/DDBJ databases">
        <title>Genome seq and assembly of Tianweitania sp.</title>
        <authorList>
            <person name="Chhetri G."/>
        </authorList>
    </citation>
    <scope>NUCLEOTIDE SEQUENCE</scope>
    <source>
        <strain evidence="2">Rool2</strain>
    </source>
</reference>
<evidence type="ECO:0000313" key="2">
    <source>
        <dbReference type="EMBL" id="MBD0416831.1"/>
    </source>
</evidence>
<dbReference type="Proteomes" id="UP000643405">
    <property type="component" value="Unassembled WGS sequence"/>
</dbReference>
<keyword evidence="1" id="KW-1133">Transmembrane helix</keyword>
<dbReference type="AlphaFoldDB" id="A0A8J6U1E8"/>
<accession>A0A8J6U1E8</accession>
<keyword evidence="3" id="KW-1185">Reference proteome</keyword>
<dbReference type="RefSeq" id="WP_188166266.1">
    <property type="nucleotide sequence ID" value="NZ_JACVVX010000007.1"/>
</dbReference>
<feature type="transmembrane region" description="Helical" evidence="1">
    <location>
        <begin position="6"/>
        <end position="25"/>
    </location>
</feature>
<dbReference type="EMBL" id="JACVVX010000007">
    <property type="protein sequence ID" value="MBD0416831.1"/>
    <property type="molecule type" value="Genomic_DNA"/>
</dbReference>
<evidence type="ECO:0000313" key="3">
    <source>
        <dbReference type="Proteomes" id="UP000643405"/>
    </source>
</evidence>
<feature type="transmembrane region" description="Helical" evidence="1">
    <location>
        <begin position="37"/>
        <end position="57"/>
    </location>
</feature>
<gene>
    <name evidence="2" type="ORF">ICI42_19440</name>
</gene>
<proteinExistence type="predicted"/>
<evidence type="ECO:0000256" key="1">
    <source>
        <dbReference type="SAM" id="Phobius"/>
    </source>
</evidence>
<sequence length="58" mass="5965">MNWGAEDFVAAAAILIAVGVGVLLVSRTIHSQPARGLLMAIVVIAALAVWAHLAVGIF</sequence>
<organism evidence="2 3">
    <name type="scientific">Oryzicola mucosus</name>
    <dbReference type="NCBI Taxonomy" id="2767425"/>
    <lineage>
        <taxon>Bacteria</taxon>
        <taxon>Pseudomonadati</taxon>
        <taxon>Pseudomonadota</taxon>
        <taxon>Alphaproteobacteria</taxon>
        <taxon>Hyphomicrobiales</taxon>
        <taxon>Phyllobacteriaceae</taxon>
        <taxon>Oryzicola</taxon>
    </lineage>
</organism>
<keyword evidence="1" id="KW-0472">Membrane</keyword>
<name>A0A8J6U1E8_9HYPH</name>